<dbReference type="AlphaFoldDB" id="A0A1G5DAJ6"/>
<evidence type="ECO:0000256" key="1">
    <source>
        <dbReference type="SAM" id="MobiDB-lite"/>
    </source>
</evidence>
<gene>
    <name evidence="3" type="ORF">SAMN05660710_00728</name>
</gene>
<evidence type="ECO:0000313" key="3">
    <source>
        <dbReference type="EMBL" id="SCY11626.1"/>
    </source>
</evidence>
<name>A0A1G5DAJ6_9RHOB</name>
<dbReference type="Gene3D" id="1.10.260.40">
    <property type="entry name" value="lambda repressor-like DNA-binding domains"/>
    <property type="match status" value="1"/>
</dbReference>
<dbReference type="InterPro" id="IPR010982">
    <property type="entry name" value="Lambda_DNA-bd_dom_sf"/>
</dbReference>
<feature type="region of interest" description="Disordered" evidence="1">
    <location>
        <begin position="1"/>
        <end position="41"/>
    </location>
</feature>
<organism evidence="3 4">
    <name type="scientific">Paracoccus tibetensis</name>
    <dbReference type="NCBI Taxonomy" id="336292"/>
    <lineage>
        <taxon>Bacteria</taxon>
        <taxon>Pseudomonadati</taxon>
        <taxon>Pseudomonadota</taxon>
        <taxon>Alphaproteobacteria</taxon>
        <taxon>Rhodobacterales</taxon>
        <taxon>Paracoccaceae</taxon>
        <taxon>Paracoccus</taxon>
    </lineage>
</organism>
<sequence>MPQDDRDAEAPEPVEPTASARGRGRPRKGEGRDHREERKFPRILGALRESRGYSQSELSTSLEMTPAYLSQLATGSKVPRPETIDRLATALDLSEEETRKLHLAAARDMGFRLDLPDDF</sequence>
<dbReference type="EMBL" id="FMVT01000002">
    <property type="protein sequence ID" value="SCY11626.1"/>
    <property type="molecule type" value="Genomic_DNA"/>
</dbReference>
<evidence type="ECO:0000259" key="2">
    <source>
        <dbReference type="PROSITE" id="PS50943"/>
    </source>
</evidence>
<evidence type="ECO:0000313" key="4">
    <source>
        <dbReference type="Proteomes" id="UP000199502"/>
    </source>
</evidence>
<dbReference type="STRING" id="336292.SAMN05660710_00728"/>
<proteinExistence type="predicted"/>
<dbReference type="OrthoDB" id="7874611at2"/>
<accession>A0A1G5DAJ6</accession>
<keyword evidence="4" id="KW-1185">Reference proteome</keyword>
<dbReference type="RefSeq" id="WP_090740366.1">
    <property type="nucleotide sequence ID" value="NZ_FMVT01000002.1"/>
</dbReference>
<feature type="compositionally biased region" description="Basic and acidic residues" evidence="1">
    <location>
        <begin position="27"/>
        <end position="40"/>
    </location>
</feature>
<feature type="domain" description="HTH cro/C1-type" evidence="2">
    <location>
        <begin position="46"/>
        <end position="98"/>
    </location>
</feature>
<protein>
    <submittedName>
        <fullName evidence="3">Helix-turn-helix domain-containing protein</fullName>
    </submittedName>
</protein>
<dbReference type="GO" id="GO:0003677">
    <property type="term" value="F:DNA binding"/>
    <property type="evidence" value="ECO:0007669"/>
    <property type="project" value="InterPro"/>
</dbReference>
<reference evidence="3 4" key="1">
    <citation type="submission" date="2016-10" db="EMBL/GenBank/DDBJ databases">
        <authorList>
            <person name="de Groot N.N."/>
        </authorList>
    </citation>
    <scope>NUCLEOTIDE SEQUENCE [LARGE SCALE GENOMIC DNA]</scope>
    <source>
        <strain evidence="3 4">CGMCC 1.8925</strain>
    </source>
</reference>
<dbReference type="InterPro" id="IPR001387">
    <property type="entry name" value="Cro/C1-type_HTH"/>
</dbReference>
<dbReference type="Pfam" id="PF13560">
    <property type="entry name" value="HTH_31"/>
    <property type="match status" value="1"/>
</dbReference>
<dbReference type="SUPFAM" id="SSF47413">
    <property type="entry name" value="lambda repressor-like DNA-binding domains"/>
    <property type="match status" value="1"/>
</dbReference>
<dbReference type="PROSITE" id="PS50943">
    <property type="entry name" value="HTH_CROC1"/>
    <property type="match status" value="1"/>
</dbReference>
<dbReference type="CDD" id="cd00093">
    <property type="entry name" value="HTH_XRE"/>
    <property type="match status" value="1"/>
</dbReference>
<dbReference type="SMART" id="SM00530">
    <property type="entry name" value="HTH_XRE"/>
    <property type="match status" value="1"/>
</dbReference>
<dbReference type="Proteomes" id="UP000199502">
    <property type="component" value="Unassembled WGS sequence"/>
</dbReference>